<organismHost>
    <name type="scientific">Bos taurus</name>
    <name type="common">Bovine</name>
    <dbReference type="NCBI Taxonomy" id="9913"/>
</organismHost>
<dbReference type="EMBL" id="LC621239">
    <property type="protein sequence ID" value="BCT90787.1"/>
    <property type="molecule type" value="Genomic_DNA"/>
</dbReference>
<proteinExistence type="predicted"/>
<organism evidence="1">
    <name type="scientific">Bovine adenovirus 2</name>
    <name type="common">BAdV-2</name>
    <name type="synonym">Mastadenovirus bos2</name>
    <dbReference type="NCBI Taxonomy" id="114429"/>
    <lineage>
        <taxon>Viruses</taxon>
        <taxon>Varidnaviria</taxon>
        <taxon>Bamfordvirae</taxon>
        <taxon>Preplasmiviricota</taxon>
        <taxon>Polisuviricotina</taxon>
        <taxon>Pharingeaviricetes</taxon>
        <taxon>Rowavirales</taxon>
        <taxon>Adenoviridae</taxon>
        <taxon>Mastadenovirus</taxon>
        <taxon>Mastadenovirus bovidae</taxon>
        <taxon>Ovine mastadenovirus A</taxon>
    </lineage>
</organism>
<name>A0A9W4BUB1_ADEB2</name>
<accession>A0A9W4BUB1</accession>
<evidence type="ECO:0000313" key="1">
    <source>
        <dbReference type="EMBL" id="BCT90787.1"/>
    </source>
</evidence>
<dbReference type="Proteomes" id="UP000664909">
    <property type="component" value="Segment"/>
</dbReference>
<sequence length="304" mass="34892">MTQKIQLEPEIEIEVGPRTFQTPLFNENLTEVHLCLEEAIELTKDPVSLSFDVKIRNPDGYYGMGSVSSLIGLPYDIWGRIFTAVTSVFSPTFSVSLPWWGKEKGPVRIPAGTPILMYRYFSCEFDDCGHKKCEDRNQKRFERRWEKMTEAEKLAWQNRNKRVRCMYQSTKFAPIRDKNNEDIAHLRTEKDIVVRKVGSATAFFDVEFDLPFGWHAECSVSELSGLDGDLKSSGCKVWDAFTKPVLELKLNSPLDVAELVIPKGTPLCKVEMVKHSCGCPQCFLTQNEEADKRPKHDIYYDPNY</sequence>
<protein>
    <submittedName>
        <fullName evidence="1">E4 34K fiber protein</fullName>
    </submittedName>
</protein>
<reference evidence="1" key="1">
    <citation type="submission" date="2021-03" db="EMBL/GenBank/DDBJ databases">
        <title>First isolation, molecular characterization, and serological survey of bovine adenovirus type 2 in Japan.</title>
        <authorList>
            <person name="Kumagai A."/>
            <person name="Hatama S."/>
        </authorList>
    </citation>
    <scope>NUCLEOTIDE SEQUENCE</scope>
    <source>
        <strain evidence="1">KY19-1</strain>
    </source>
</reference>